<evidence type="ECO:0000313" key="3">
    <source>
        <dbReference type="Proteomes" id="UP000887222"/>
    </source>
</evidence>
<evidence type="ECO:0008006" key="4">
    <source>
        <dbReference type="Google" id="ProtNLM"/>
    </source>
</evidence>
<evidence type="ECO:0000313" key="2">
    <source>
        <dbReference type="EMBL" id="GIZ52820.1"/>
    </source>
</evidence>
<dbReference type="EMBL" id="BPMK01000012">
    <property type="protein sequence ID" value="GIZ52820.1"/>
    <property type="molecule type" value="Genomic_DNA"/>
</dbReference>
<name>A0ABQ4Q7N2_9BURK</name>
<feature type="transmembrane region" description="Helical" evidence="1">
    <location>
        <begin position="87"/>
        <end position="119"/>
    </location>
</feature>
<accession>A0ABQ4Q7N2</accession>
<dbReference type="Proteomes" id="UP000887222">
    <property type="component" value="Unassembled WGS sequence"/>
</dbReference>
<gene>
    <name evidence="2" type="ORF">NCCP691_28340</name>
</gene>
<keyword evidence="1" id="KW-1133">Transmembrane helix</keyword>
<sequence>MRHLLQAAVRNPRTAAAILLLMLVALAGTLSYAGFIVVGTLAGYLGTSRFLAGLLLGVLFARIPWVAQGKLRTVGLLPRTARRPVMLALLVLALATCLYRGQIVAALFPGFASGFLLAYPRMRTAFVRRTLASLFRPRGDSPPSPRADDGVIDVEFREKKD</sequence>
<feature type="transmembrane region" description="Helical" evidence="1">
    <location>
        <begin position="15"/>
        <end position="38"/>
    </location>
</feature>
<proteinExistence type="predicted"/>
<feature type="transmembrane region" description="Helical" evidence="1">
    <location>
        <begin position="50"/>
        <end position="67"/>
    </location>
</feature>
<keyword evidence="3" id="KW-1185">Reference proteome</keyword>
<keyword evidence="1" id="KW-0812">Transmembrane</keyword>
<organism evidence="2 3">
    <name type="scientific">Noviherbaspirillum aridicola</name>
    <dbReference type="NCBI Taxonomy" id="2849687"/>
    <lineage>
        <taxon>Bacteria</taxon>
        <taxon>Pseudomonadati</taxon>
        <taxon>Pseudomonadota</taxon>
        <taxon>Betaproteobacteria</taxon>
        <taxon>Burkholderiales</taxon>
        <taxon>Oxalobacteraceae</taxon>
        <taxon>Noviherbaspirillum</taxon>
    </lineage>
</organism>
<evidence type="ECO:0000256" key="1">
    <source>
        <dbReference type="SAM" id="Phobius"/>
    </source>
</evidence>
<keyword evidence="1" id="KW-0472">Membrane</keyword>
<reference evidence="2 3" key="1">
    <citation type="journal article" date="2022" name="Int. J. Syst. Evol. Microbiol.">
        <title>Noviherbaspirillum aridicola sp. nov., isolated from an arid soil in Pakistan.</title>
        <authorList>
            <person name="Khan I.U."/>
            <person name="Saqib M."/>
            <person name="Amin A."/>
            <person name="Hussain F."/>
            <person name="Li L."/>
            <person name="Liu Y.H."/>
            <person name="Fang B.Z."/>
            <person name="Ahmed I."/>
            <person name="Li W.J."/>
        </authorList>
    </citation>
    <scope>NUCLEOTIDE SEQUENCE [LARGE SCALE GENOMIC DNA]</scope>
    <source>
        <strain evidence="2 3">NCCP-691</strain>
    </source>
</reference>
<protein>
    <recommendedName>
        <fullName evidence="4">ATP synthase protein I</fullName>
    </recommendedName>
</protein>
<comment type="caution">
    <text evidence="2">The sequence shown here is derived from an EMBL/GenBank/DDBJ whole genome shotgun (WGS) entry which is preliminary data.</text>
</comment>